<feature type="domain" description="Response regulatory" evidence="10">
    <location>
        <begin position="5"/>
        <end position="118"/>
    </location>
</feature>
<dbReference type="InterPro" id="IPR036388">
    <property type="entry name" value="WH-like_DNA-bd_sf"/>
</dbReference>
<dbReference type="Gene3D" id="1.10.10.10">
    <property type="entry name" value="Winged helix-like DNA-binding domain superfamily/Winged helix DNA-binding domain"/>
    <property type="match status" value="1"/>
</dbReference>
<dbReference type="SUPFAM" id="SSF52172">
    <property type="entry name" value="CheY-like"/>
    <property type="match status" value="1"/>
</dbReference>
<evidence type="ECO:0000256" key="7">
    <source>
        <dbReference type="ARBA" id="ARBA00024867"/>
    </source>
</evidence>
<feature type="DNA-binding region" description="OmpR/PhoB-type" evidence="9">
    <location>
        <begin position="131"/>
        <end position="229"/>
    </location>
</feature>
<evidence type="ECO:0000259" key="11">
    <source>
        <dbReference type="PROSITE" id="PS51755"/>
    </source>
</evidence>
<dbReference type="CDD" id="cd00383">
    <property type="entry name" value="trans_reg_C"/>
    <property type="match status" value="1"/>
</dbReference>
<dbReference type="InterPro" id="IPR011006">
    <property type="entry name" value="CheY-like_superfamily"/>
</dbReference>
<evidence type="ECO:0000256" key="3">
    <source>
        <dbReference type="ARBA" id="ARBA00023012"/>
    </source>
</evidence>
<reference evidence="13" key="1">
    <citation type="submission" date="2017-02" db="EMBL/GenBank/DDBJ databases">
        <authorList>
            <person name="Varghese N."/>
            <person name="Submissions S."/>
        </authorList>
    </citation>
    <scope>NUCLEOTIDE SEQUENCE [LARGE SCALE GENOMIC DNA]</scope>
    <source>
        <strain evidence="13">USBA 833</strain>
    </source>
</reference>
<dbReference type="GO" id="GO:0032993">
    <property type="term" value="C:protein-DNA complex"/>
    <property type="evidence" value="ECO:0007669"/>
    <property type="project" value="TreeGrafter"/>
</dbReference>
<evidence type="ECO:0000256" key="8">
    <source>
        <dbReference type="PROSITE-ProRule" id="PRU00169"/>
    </source>
</evidence>
<evidence type="ECO:0000256" key="5">
    <source>
        <dbReference type="ARBA" id="ARBA00023125"/>
    </source>
</evidence>
<evidence type="ECO:0000256" key="2">
    <source>
        <dbReference type="ARBA" id="ARBA00022553"/>
    </source>
</evidence>
<dbReference type="EMBL" id="FUYH01000013">
    <property type="protein sequence ID" value="SKA93021.1"/>
    <property type="molecule type" value="Genomic_DNA"/>
</dbReference>
<sequence>MENKLIYLADDEIKIQQLIKMFLEKENYKVEVFSDGESLLKAFNIKIPDMIILDIMMPLIDGLSICAEIRKISSIPIIIISAKDSESDKIAGLMLGSDDYLTKPFSPVELILRIKSIFRRMEFDKSESSDKSILKATDIIIDKERRCAYCNNQDLKLTPLEFSVLCYLIDNINKAVSREELLNKVWGFESDIDTRATDDTIKRIRKKLSNVNSNLKIETLWGYGFKISTDNNDGRS</sequence>
<comment type="function">
    <text evidence="7">May play the central regulatory role in sporulation. It may be an element of the effector pathway responsible for the activation of sporulation genes in response to nutritional stress. Spo0A may act in concert with spo0H (a sigma factor) to control the expression of some genes that are critical to the sporulation process.</text>
</comment>
<dbReference type="PROSITE" id="PS50110">
    <property type="entry name" value="RESPONSE_REGULATORY"/>
    <property type="match status" value="1"/>
</dbReference>
<evidence type="ECO:0000313" key="12">
    <source>
        <dbReference type="EMBL" id="SKA93021.1"/>
    </source>
</evidence>
<dbReference type="InterPro" id="IPR039420">
    <property type="entry name" value="WalR-like"/>
</dbReference>
<evidence type="ECO:0000256" key="4">
    <source>
        <dbReference type="ARBA" id="ARBA00023015"/>
    </source>
</evidence>
<keyword evidence="5 9" id="KW-0238">DNA-binding</keyword>
<dbReference type="InterPro" id="IPR016032">
    <property type="entry name" value="Sig_transdc_resp-reg_C-effctor"/>
</dbReference>
<keyword evidence="3" id="KW-0902">Two-component regulatory system</keyword>
<dbReference type="SUPFAM" id="SSF46894">
    <property type="entry name" value="C-terminal effector domain of the bipartite response regulators"/>
    <property type="match status" value="1"/>
</dbReference>
<dbReference type="InterPro" id="IPR001867">
    <property type="entry name" value="OmpR/PhoB-type_DNA-bd"/>
</dbReference>
<keyword evidence="2 8" id="KW-0597">Phosphoprotein</keyword>
<dbReference type="AlphaFoldDB" id="A0A1T4XVE2"/>
<dbReference type="InterPro" id="IPR001789">
    <property type="entry name" value="Sig_transdc_resp-reg_receiver"/>
</dbReference>
<dbReference type="OrthoDB" id="9790442at2"/>
<evidence type="ECO:0000256" key="6">
    <source>
        <dbReference type="ARBA" id="ARBA00023163"/>
    </source>
</evidence>
<dbReference type="PANTHER" id="PTHR48111:SF21">
    <property type="entry name" value="DNA-BINDING DUAL MASTER TRANSCRIPTIONAL REGULATOR RPAA"/>
    <property type="match status" value="1"/>
</dbReference>
<feature type="modified residue" description="4-aspartylphosphate" evidence="8">
    <location>
        <position position="54"/>
    </location>
</feature>
<feature type="domain" description="OmpR/PhoB-type" evidence="11">
    <location>
        <begin position="131"/>
        <end position="229"/>
    </location>
</feature>
<accession>A0A1T4XVE2</accession>
<dbReference type="STRING" id="1147123.SAMN05443428_11337"/>
<dbReference type="SMART" id="SM00448">
    <property type="entry name" value="REC"/>
    <property type="match status" value="1"/>
</dbReference>
<name>A0A1T4XVE2_9CLOT</name>
<organism evidence="12 13">
    <name type="scientific">Caloramator quimbayensis</name>
    <dbReference type="NCBI Taxonomy" id="1147123"/>
    <lineage>
        <taxon>Bacteria</taxon>
        <taxon>Bacillati</taxon>
        <taxon>Bacillota</taxon>
        <taxon>Clostridia</taxon>
        <taxon>Eubacteriales</taxon>
        <taxon>Clostridiaceae</taxon>
        <taxon>Caloramator</taxon>
    </lineage>
</organism>
<dbReference type="Pfam" id="PF00486">
    <property type="entry name" value="Trans_reg_C"/>
    <property type="match status" value="1"/>
</dbReference>
<dbReference type="PANTHER" id="PTHR48111">
    <property type="entry name" value="REGULATOR OF RPOS"/>
    <property type="match status" value="1"/>
</dbReference>
<dbReference type="Pfam" id="PF00072">
    <property type="entry name" value="Response_reg"/>
    <property type="match status" value="1"/>
</dbReference>
<keyword evidence="13" id="KW-1185">Reference proteome</keyword>
<keyword evidence="4" id="KW-0805">Transcription regulation</keyword>
<protein>
    <recommendedName>
        <fullName evidence="1">Stage 0 sporulation protein A homolog</fullName>
    </recommendedName>
</protein>
<dbReference type="Gene3D" id="3.40.50.2300">
    <property type="match status" value="1"/>
</dbReference>
<dbReference type="PROSITE" id="PS51755">
    <property type="entry name" value="OMPR_PHOB"/>
    <property type="match status" value="1"/>
</dbReference>
<dbReference type="GO" id="GO:0000976">
    <property type="term" value="F:transcription cis-regulatory region binding"/>
    <property type="evidence" value="ECO:0007669"/>
    <property type="project" value="TreeGrafter"/>
</dbReference>
<evidence type="ECO:0000313" key="13">
    <source>
        <dbReference type="Proteomes" id="UP000190105"/>
    </source>
</evidence>
<dbReference type="GO" id="GO:0005829">
    <property type="term" value="C:cytosol"/>
    <property type="evidence" value="ECO:0007669"/>
    <property type="project" value="TreeGrafter"/>
</dbReference>
<gene>
    <name evidence="12" type="ORF">SAMN05443428_11337</name>
</gene>
<dbReference type="RefSeq" id="WP_078696890.1">
    <property type="nucleotide sequence ID" value="NZ_FUYH01000013.1"/>
</dbReference>
<keyword evidence="6" id="KW-0804">Transcription</keyword>
<evidence type="ECO:0000256" key="9">
    <source>
        <dbReference type="PROSITE-ProRule" id="PRU01091"/>
    </source>
</evidence>
<proteinExistence type="predicted"/>
<dbReference type="GO" id="GO:0000156">
    <property type="term" value="F:phosphorelay response regulator activity"/>
    <property type="evidence" value="ECO:0007669"/>
    <property type="project" value="TreeGrafter"/>
</dbReference>
<dbReference type="Proteomes" id="UP000190105">
    <property type="component" value="Unassembled WGS sequence"/>
</dbReference>
<dbReference type="SMART" id="SM00862">
    <property type="entry name" value="Trans_reg_C"/>
    <property type="match status" value="1"/>
</dbReference>
<evidence type="ECO:0000259" key="10">
    <source>
        <dbReference type="PROSITE" id="PS50110"/>
    </source>
</evidence>
<evidence type="ECO:0000256" key="1">
    <source>
        <dbReference type="ARBA" id="ARBA00018672"/>
    </source>
</evidence>
<dbReference type="Gene3D" id="6.10.250.690">
    <property type="match status" value="1"/>
</dbReference>
<dbReference type="GO" id="GO:0006355">
    <property type="term" value="P:regulation of DNA-templated transcription"/>
    <property type="evidence" value="ECO:0007669"/>
    <property type="project" value="InterPro"/>
</dbReference>